<organism evidence="3 4">
    <name type="scientific">Powellomyces hirtus</name>
    <dbReference type="NCBI Taxonomy" id="109895"/>
    <lineage>
        <taxon>Eukaryota</taxon>
        <taxon>Fungi</taxon>
        <taxon>Fungi incertae sedis</taxon>
        <taxon>Chytridiomycota</taxon>
        <taxon>Chytridiomycota incertae sedis</taxon>
        <taxon>Chytridiomycetes</taxon>
        <taxon>Spizellomycetales</taxon>
        <taxon>Powellomycetaceae</taxon>
        <taxon>Powellomyces</taxon>
    </lineage>
</organism>
<evidence type="ECO:0000313" key="4">
    <source>
        <dbReference type="Proteomes" id="UP000318582"/>
    </source>
</evidence>
<feature type="compositionally biased region" description="Basic residues" evidence="1">
    <location>
        <begin position="103"/>
        <end position="113"/>
    </location>
</feature>
<proteinExistence type="predicted"/>
<comment type="caution">
    <text evidence="3">The sequence shown here is derived from an EMBL/GenBank/DDBJ whole genome shotgun (WGS) entry which is preliminary data.</text>
</comment>
<gene>
    <name evidence="3" type="ORF">PhCBS80983_g04681</name>
</gene>
<reference evidence="3 4" key="1">
    <citation type="journal article" date="2019" name="Sci. Rep.">
        <title>Comparative genomics of chytrid fungi reveal insights into the obligate biotrophic and pathogenic lifestyle of Synchytrium endobioticum.</title>
        <authorList>
            <person name="van de Vossenberg B.T.L.H."/>
            <person name="Warris S."/>
            <person name="Nguyen H.D.T."/>
            <person name="van Gent-Pelzer M.P.E."/>
            <person name="Joly D.L."/>
            <person name="van de Geest H.C."/>
            <person name="Bonants P.J.M."/>
            <person name="Smith D.S."/>
            <person name="Levesque C.A."/>
            <person name="van der Lee T.A.J."/>
        </authorList>
    </citation>
    <scope>NUCLEOTIDE SEQUENCE [LARGE SCALE GENOMIC DNA]</scope>
    <source>
        <strain evidence="3 4">CBS 809.83</strain>
    </source>
</reference>
<accession>A0A507DYI4</accession>
<dbReference type="OrthoDB" id="2135460at2759"/>
<evidence type="ECO:0000313" key="3">
    <source>
        <dbReference type="EMBL" id="TPX56205.1"/>
    </source>
</evidence>
<dbReference type="Proteomes" id="UP000318582">
    <property type="component" value="Unassembled WGS sequence"/>
</dbReference>
<evidence type="ECO:0000256" key="1">
    <source>
        <dbReference type="SAM" id="MobiDB-lite"/>
    </source>
</evidence>
<dbReference type="AlphaFoldDB" id="A0A507DYI4"/>
<keyword evidence="2" id="KW-1133">Transmembrane helix</keyword>
<feature type="transmembrane region" description="Helical" evidence="2">
    <location>
        <begin position="69"/>
        <end position="94"/>
    </location>
</feature>
<evidence type="ECO:0000256" key="2">
    <source>
        <dbReference type="SAM" id="Phobius"/>
    </source>
</evidence>
<sequence length="122" mass="12844">MAGVADKIPTPGSYMPFPQSIAQNVATEVRSIAAGLGTDGLQEHADKISSGLHRMGDGMDSAGSSIKTGLVVVGVCMGFGLTVIGMGMILEALFEDADEGRRCRGTRRRRKRVSRADESSDT</sequence>
<keyword evidence="2" id="KW-0472">Membrane</keyword>
<name>A0A507DYI4_9FUNG</name>
<feature type="region of interest" description="Disordered" evidence="1">
    <location>
        <begin position="101"/>
        <end position="122"/>
    </location>
</feature>
<keyword evidence="2" id="KW-0812">Transmembrane</keyword>
<protein>
    <submittedName>
        <fullName evidence="3">Uncharacterized protein</fullName>
    </submittedName>
</protein>
<keyword evidence="4" id="KW-1185">Reference proteome</keyword>
<dbReference type="EMBL" id="QEAQ01000081">
    <property type="protein sequence ID" value="TPX56205.1"/>
    <property type="molecule type" value="Genomic_DNA"/>
</dbReference>